<evidence type="ECO:0000313" key="4">
    <source>
        <dbReference type="Proteomes" id="UP000729402"/>
    </source>
</evidence>
<comment type="caution">
    <text evidence="3">The sequence shown here is derived from an EMBL/GenBank/DDBJ whole genome shotgun (WGS) entry which is preliminary data.</text>
</comment>
<reference evidence="3" key="2">
    <citation type="submission" date="2021-02" db="EMBL/GenBank/DDBJ databases">
        <authorList>
            <person name="Kimball J.A."/>
            <person name="Haas M.W."/>
            <person name="Macchietto M."/>
            <person name="Kono T."/>
            <person name="Duquette J."/>
            <person name="Shao M."/>
        </authorList>
    </citation>
    <scope>NUCLEOTIDE SEQUENCE</scope>
    <source>
        <tissue evidence="3">Fresh leaf tissue</tissue>
    </source>
</reference>
<keyword evidence="2" id="KW-0732">Signal</keyword>
<feature type="region of interest" description="Disordered" evidence="1">
    <location>
        <begin position="35"/>
        <end position="97"/>
    </location>
</feature>
<feature type="compositionally biased region" description="Pro residues" evidence="1">
    <location>
        <begin position="52"/>
        <end position="66"/>
    </location>
</feature>
<feature type="chain" id="PRO_5035290575" evidence="2">
    <location>
        <begin position="34"/>
        <end position="97"/>
    </location>
</feature>
<organism evidence="3 4">
    <name type="scientific">Zizania palustris</name>
    <name type="common">Northern wild rice</name>
    <dbReference type="NCBI Taxonomy" id="103762"/>
    <lineage>
        <taxon>Eukaryota</taxon>
        <taxon>Viridiplantae</taxon>
        <taxon>Streptophyta</taxon>
        <taxon>Embryophyta</taxon>
        <taxon>Tracheophyta</taxon>
        <taxon>Spermatophyta</taxon>
        <taxon>Magnoliopsida</taxon>
        <taxon>Liliopsida</taxon>
        <taxon>Poales</taxon>
        <taxon>Poaceae</taxon>
        <taxon>BOP clade</taxon>
        <taxon>Oryzoideae</taxon>
        <taxon>Oryzeae</taxon>
        <taxon>Zizaniinae</taxon>
        <taxon>Zizania</taxon>
    </lineage>
</organism>
<dbReference type="EMBL" id="JAAALK010000081">
    <property type="protein sequence ID" value="KAG8090086.1"/>
    <property type="molecule type" value="Genomic_DNA"/>
</dbReference>
<gene>
    <name evidence="3" type="ORF">GUJ93_ZPchr0011g27838</name>
</gene>
<evidence type="ECO:0000256" key="2">
    <source>
        <dbReference type="SAM" id="SignalP"/>
    </source>
</evidence>
<feature type="signal peptide" evidence="2">
    <location>
        <begin position="1"/>
        <end position="33"/>
    </location>
</feature>
<proteinExistence type="predicted"/>
<evidence type="ECO:0000313" key="3">
    <source>
        <dbReference type="EMBL" id="KAG8090086.1"/>
    </source>
</evidence>
<dbReference type="Proteomes" id="UP000729402">
    <property type="component" value="Unassembled WGS sequence"/>
</dbReference>
<reference evidence="3" key="1">
    <citation type="journal article" date="2021" name="bioRxiv">
        <title>Whole Genome Assembly and Annotation of Northern Wild Rice, Zizania palustris L., Supports a Whole Genome Duplication in the Zizania Genus.</title>
        <authorList>
            <person name="Haas M."/>
            <person name="Kono T."/>
            <person name="Macchietto M."/>
            <person name="Millas R."/>
            <person name="McGilp L."/>
            <person name="Shao M."/>
            <person name="Duquette J."/>
            <person name="Hirsch C.N."/>
            <person name="Kimball J."/>
        </authorList>
    </citation>
    <scope>NUCLEOTIDE SEQUENCE</scope>
    <source>
        <tissue evidence="3">Fresh leaf tissue</tissue>
    </source>
</reference>
<evidence type="ECO:0000256" key="1">
    <source>
        <dbReference type="SAM" id="MobiDB-lite"/>
    </source>
</evidence>
<name>A0A8J6BQD5_ZIZPA</name>
<keyword evidence="4" id="KW-1185">Reference proteome</keyword>
<dbReference type="AlphaFoldDB" id="A0A8J6BQD5"/>
<protein>
    <submittedName>
        <fullName evidence="3">Uncharacterized protein</fullName>
    </submittedName>
</protein>
<accession>A0A8J6BQD5</accession>
<sequence>MMARSSHDRFRLASAMPLMVIIPLLFLVAGVHGSFSVGGGSDDQESGGHNMPFPPVPTEPFPPTPPTAAAARRLLMEPQPPPGEAEHTPVVRPPPLD</sequence>